<organism evidence="9 10">
    <name type="scientific">Mucilaginibacter achroorhodeus</name>
    <dbReference type="NCBI Taxonomy" id="2599294"/>
    <lineage>
        <taxon>Bacteria</taxon>
        <taxon>Pseudomonadati</taxon>
        <taxon>Bacteroidota</taxon>
        <taxon>Sphingobacteriia</taxon>
        <taxon>Sphingobacteriales</taxon>
        <taxon>Sphingobacteriaceae</taxon>
        <taxon>Mucilaginibacter</taxon>
    </lineage>
</organism>
<dbReference type="CDD" id="cd16913">
    <property type="entry name" value="YkuD_like"/>
    <property type="match status" value="1"/>
</dbReference>
<dbReference type="GO" id="GO:0071555">
    <property type="term" value="P:cell wall organization"/>
    <property type="evidence" value="ECO:0007669"/>
    <property type="project" value="UniProtKB-UniRule"/>
</dbReference>
<dbReference type="InterPro" id="IPR038063">
    <property type="entry name" value="Transpep_catalytic_dom"/>
</dbReference>
<dbReference type="InterPro" id="IPR052905">
    <property type="entry name" value="LD-transpeptidase_YkuD-like"/>
</dbReference>
<dbReference type="InterPro" id="IPR005490">
    <property type="entry name" value="LD_TPept_cat_dom"/>
</dbReference>
<evidence type="ECO:0000256" key="5">
    <source>
        <dbReference type="ARBA" id="ARBA00022984"/>
    </source>
</evidence>
<dbReference type="Proteomes" id="UP000318010">
    <property type="component" value="Unassembled WGS sequence"/>
</dbReference>
<gene>
    <name evidence="9" type="ORF">FPZ42_12230</name>
</gene>
<evidence type="ECO:0000256" key="4">
    <source>
        <dbReference type="ARBA" id="ARBA00022960"/>
    </source>
</evidence>
<reference evidence="9 10" key="1">
    <citation type="submission" date="2019-07" db="EMBL/GenBank/DDBJ databases">
        <authorList>
            <person name="Kim J."/>
        </authorList>
    </citation>
    <scope>NUCLEOTIDE SEQUENCE [LARGE SCALE GENOMIC DNA]</scope>
    <source>
        <strain evidence="9 10">MJ1a</strain>
    </source>
</reference>
<dbReference type="RefSeq" id="WP_146271778.1">
    <property type="nucleotide sequence ID" value="NZ_VOEI01000004.1"/>
</dbReference>
<dbReference type="AlphaFoldDB" id="A0A563U145"/>
<proteinExistence type="inferred from homology"/>
<evidence type="ECO:0000256" key="7">
    <source>
        <dbReference type="PROSITE-ProRule" id="PRU01373"/>
    </source>
</evidence>
<dbReference type="OrthoDB" id="9778545at2"/>
<dbReference type="InterPro" id="IPR045380">
    <property type="entry name" value="LD_TPept_scaffold_dom"/>
</dbReference>
<dbReference type="EMBL" id="VOEI01000004">
    <property type="protein sequence ID" value="TWR25365.1"/>
    <property type="molecule type" value="Genomic_DNA"/>
</dbReference>
<evidence type="ECO:0000313" key="10">
    <source>
        <dbReference type="Proteomes" id="UP000318010"/>
    </source>
</evidence>
<keyword evidence="6 7" id="KW-0961">Cell wall biogenesis/degradation</keyword>
<dbReference type="GO" id="GO:0009252">
    <property type="term" value="P:peptidoglycan biosynthetic process"/>
    <property type="evidence" value="ECO:0007669"/>
    <property type="project" value="UniProtKB-UniPathway"/>
</dbReference>
<protein>
    <submittedName>
        <fullName evidence="9">L,D-transpeptidase family protein</fullName>
    </submittedName>
</protein>
<feature type="active site" description="Nucleophile" evidence="7">
    <location>
        <position position="429"/>
    </location>
</feature>
<dbReference type="Gene3D" id="2.40.440.10">
    <property type="entry name" value="L,D-transpeptidase catalytic domain-like"/>
    <property type="match status" value="1"/>
</dbReference>
<dbReference type="PROSITE" id="PS51257">
    <property type="entry name" value="PROKAR_LIPOPROTEIN"/>
    <property type="match status" value="1"/>
</dbReference>
<feature type="domain" description="L,D-TPase catalytic" evidence="8">
    <location>
        <begin position="258"/>
        <end position="455"/>
    </location>
</feature>
<accession>A0A563U145</accession>
<sequence length="522" mass="59010">MRNYTLKKSFHFLSVTLLIAAGLIIQSCTKKSRSDLGAELFKKTQNKVFKDATPEGLEVVFKDMLQKQKGQLSQPQIITVFYEDNNYDPVFVMDHIFNGDVDLTANYFEKAGQHGLDPGMFKAEQIKKLVAKFKDKKAIKNLDEAYRDIAQLEILTANSLLNYSNALQFGMVSPRKIYQRYYMATKRPDSTSMLATLKASNLKAFLDSIQPKNPQYLALQKALMAGGAAEGMSKEETQRYLVVNMERLRWRNKPYEEKYVIVNIPDYRLDVMENGQSALNMKVIVGEGRNTDNTISLAEYNESYKIDRPFTRETPQLNSQIYAAQVNPVWNIPESIASKEIMVEAGKDPYYLENKGIDVYRNGKIVDDPETIDWGSAKPGQYELKQRPGDQNSLGKIKFLFKNNSSVYLHDTPARSAFNQSMRALSHGCVRVGDPLALAKNLFGDTPAYDTIAKDMDEPKPSPTTLDLSKKIPVYITYVTCWVDANGTLQYRPDVYGLDAVLYGHLKKFLADTDTLATLASL</sequence>
<dbReference type="UniPathway" id="UPA00219"/>
<evidence type="ECO:0000256" key="2">
    <source>
        <dbReference type="ARBA" id="ARBA00005992"/>
    </source>
</evidence>
<dbReference type="GO" id="GO:0004180">
    <property type="term" value="F:carboxypeptidase activity"/>
    <property type="evidence" value="ECO:0007669"/>
    <property type="project" value="UniProtKB-ARBA"/>
</dbReference>
<evidence type="ECO:0000256" key="3">
    <source>
        <dbReference type="ARBA" id="ARBA00022679"/>
    </source>
</evidence>
<dbReference type="GO" id="GO:0016740">
    <property type="term" value="F:transferase activity"/>
    <property type="evidence" value="ECO:0007669"/>
    <property type="project" value="UniProtKB-KW"/>
</dbReference>
<dbReference type="Pfam" id="PF03734">
    <property type="entry name" value="YkuD"/>
    <property type="match status" value="1"/>
</dbReference>
<dbReference type="PROSITE" id="PS52029">
    <property type="entry name" value="LD_TPASE"/>
    <property type="match status" value="1"/>
</dbReference>
<keyword evidence="4 7" id="KW-0133">Cell shape</keyword>
<evidence type="ECO:0000256" key="1">
    <source>
        <dbReference type="ARBA" id="ARBA00004752"/>
    </source>
</evidence>
<dbReference type="PANTHER" id="PTHR41533">
    <property type="entry name" value="L,D-TRANSPEPTIDASE HI_1667-RELATED"/>
    <property type="match status" value="1"/>
</dbReference>
<keyword evidence="3" id="KW-0808">Transferase</keyword>
<feature type="active site" description="Proton donor/acceptor" evidence="7">
    <location>
        <position position="410"/>
    </location>
</feature>
<keyword evidence="5 7" id="KW-0573">Peptidoglycan synthesis</keyword>
<evidence type="ECO:0000259" key="8">
    <source>
        <dbReference type="PROSITE" id="PS52029"/>
    </source>
</evidence>
<comment type="pathway">
    <text evidence="1 7">Cell wall biogenesis; peptidoglycan biosynthesis.</text>
</comment>
<comment type="similarity">
    <text evidence="2">Belongs to the YkuD family.</text>
</comment>
<dbReference type="GO" id="GO:0008360">
    <property type="term" value="P:regulation of cell shape"/>
    <property type="evidence" value="ECO:0007669"/>
    <property type="project" value="UniProtKB-UniRule"/>
</dbReference>
<dbReference type="SUPFAM" id="SSF141523">
    <property type="entry name" value="L,D-transpeptidase catalytic domain-like"/>
    <property type="match status" value="1"/>
</dbReference>
<evidence type="ECO:0000256" key="6">
    <source>
        <dbReference type="ARBA" id="ARBA00023316"/>
    </source>
</evidence>
<comment type="caution">
    <text evidence="9">The sequence shown here is derived from an EMBL/GenBank/DDBJ whole genome shotgun (WGS) entry which is preliminary data.</text>
</comment>
<keyword evidence="10" id="KW-1185">Reference proteome</keyword>
<dbReference type="Pfam" id="PF20142">
    <property type="entry name" value="Scaffold"/>
    <property type="match status" value="1"/>
</dbReference>
<name>A0A563U145_9SPHI</name>
<dbReference type="PANTHER" id="PTHR41533:SF2">
    <property type="entry name" value="BLR7131 PROTEIN"/>
    <property type="match status" value="1"/>
</dbReference>
<evidence type="ECO:0000313" key="9">
    <source>
        <dbReference type="EMBL" id="TWR25365.1"/>
    </source>
</evidence>